<accession>A0A3R9ZCV9</accession>
<dbReference type="Proteomes" id="UP000274907">
    <property type="component" value="Unassembled WGS sequence"/>
</dbReference>
<proteinExistence type="predicted"/>
<dbReference type="RefSeq" id="WP_126121848.1">
    <property type="nucleotide sequence ID" value="NZ_RXHJ01000022.1"/>
</dbReference>
<dbReference type="Gene3D" id="1.10.8.1050">
    <property type="entry name" value="Antitoxin VbhA-like"/>
    <property type="match status" value="1"/>
</dbReference>
<evidence type="ECO:0000259" key="1">
    <source>
        <dbReference type="Pfam" id="PF18495"/>
    </source>
</evidence>
<comment type="caution">
    <text evidence="2">The sequence shown here is derived from an EMBL/GenBank/DDBJ whole genome shotgun (WGS) entry which is preliminary data.</text>
</comment>
<dbReference type="InterPro" id="IPR043038">
    <property type="entry name" value="VbhA_sf"/>
</dbReference>
<dbReference type="EMBL" id="RXHJ01000022">
    <property type="protein sequence ID" value="RSZ61375.1"/>
    <property type="molecule type" value="Genomic_DNA"/>
</dbReference>
<gene>
    <name evidence="2" type="ORF">EAH68_13385</name>
</gene>
<reference evidence="2 3" key="1">
    <citation type="submission" date="2018-12" db="EMBL/GenBank/DDBJ databases">
        <title>YIM 101343 draft genome.</title>
        <authorList>
            <person name="Chen X."/>
        </authorList>
    </citation>
    <scope>NUCLEOTIDE SEQUENCE [LARGE SCALE GENOMIC DNA]</scope>
    <source>
        <strain evidence="2 3">YIM 101343</strain>
    </source>
</reference>
<name>A0A3R9ZCV9_9CORY</name>
<dbReference type="Pfam" id="PF18495">
    <property type="entry name" value="VbhA"/>
    <property type="match status" value="1"/>
</dbReference>
<dbReference type="InterPro" id="IPR033788">
    <property type="entry name" value="VbhA-like"/>
</dbReference>
<protein>
    <recommendedName>
        <fullName evidence="1">Antitoxin VbhA domain-containing protein</fullName>
    </recommendedName>
</protein>
<evidence type="ECO:0000313" key="2">
    <source>
        <dbReference type="EMBL" id="RSZ61375.1"/>
    </source>
</evidence>
<dbReference type="CDD" id="cd11586">
    <property type="entry name" value="VbhA_like"/>
    <property type="match status" value="1"/>
</dbReference>
<feature type="domain" description="Antitoxin VbhA" evidence="1">
    <location>
        <begin position="16"/>
        <end position="60"/>
    </location>
</feature>
<dbReference type="OrthoDB" id="3838015at2"/>
<keyword evidence="3" id="KW-1185">Reference proteome</keyword>
<dbReference type="AlphaFoldDB" id="A0A3R9ZCV9"/>
<dbReference type="InterPro" id="IPR041535">
    <property type="entry name" value="VbhA"/>
</dbReference>
<evidence type="ECO:0000313" key="3">
    <source>
        <dbReference type="Proteomes" id="UP000274907"/>
    </source>
</evidence>
<sequence>MATSRTPATSRSEREWHVAQAIHNGEMEGLHVTPAGRKDAEQYIDGQISSDELVARARARFGLV</sequence>
<organism evidence="2 3">
    <name type="scientific">Corynebacterium hylobatis</name>
    <dbReference type="NCBI Taxonomy" id="1859290"/>
    <lineage>
        <taxon>Bacteria</taxon>
        <taxon>Bacillati</taxon>
        <taxon>Actinomycetota</taxon>
        <taxon>Actinomycetes</taxon>
        <taxon>Mycobacteriales</taxon>
        <taxon>Corynebacteriaceae</taxon>
        <taxon>Corynebacterium</taxon>
    </lineage>
</organism>